<dbReference type="InterPro" id="IPR005016">
    <property type="entry name" value="TDE1/TMS"/>
</dbReference>
<keyword evidence="11" id="KW-1185">Reference proteome</keyword>
<dbReference type="Proteomes" id="UP000677228">
    <property type="component" value="Unassembled WGS sequence"/>
</dbReference>
<protein>
    <submittedName>
        <fullName evidence="8">Uncharacterized protein</fullName>
    </submittedName>
</protein>
<evidence type="ECO:0000256" key="1">
    <source>
        <dbReference type="ARBA" id="ARBA00004141"/>
    </source>
</evidence>
<comment type="subcellular location">
    <subcellularLocation>
        <location evidence="1">Membrane</location>
        <topology evidence="1">Multi-pass membrane protein</topology>
    </subcellularLocation>
</comment>
<reference evidence="8" key="1">
    <citation type="submission" date="2021-02" db="EMBL/GenBank/DDBJ databases">
        <authorList>
            <person name="Nowell W R."/>
        </authorList>
    </citation>
    <scope>NUCLEOTIDE SEQUENCE</scope>
</reference>
<feature type="transmembrane region" description="Helical" evidence="6">
    <location>
        <begin position="251"/>
        <end position="268"/>
    </location>
</feature>
<gene>
    <name evidence="8" type="ORF">GPM918_LOCUS37600</name>
    <name evidence="7" type="ORF">OVA965_LOCUS34638</name>
    <name evidence="10" type="ORF">SRO942_LOCUS38371</name>
    <name evidence="9" type="ORF">TMI583_LOCUS35567</name>
</gene>
<dbReference type="Proteomes" id="UP000682733">
    <property type="component" value="Unassembled WGS sequence"/>
</dbReference>
<dbReference type="Pfam" id="PF03348">
    <property type="entry name" value="Serinc"/>
    <property type="match status" value="1"/>
</dbReference>
<evidence type="ECO:0000256" key="2">
    <source>
        <dbReference type="ARBA" id="ARBA00006665"/>
    </source>
</evidence>
<dbReference type="EMBL" id="CAJOBC010089528">
    <property type="protein sequence ID" value="CAF4381342.1"/>
    <property type="molecule type" value="Genomic_DNA"/>
</dbReference>
<comment type="similarity">
    <text evidence="2">Belongs to the TDE1 family.</text>
</comment>
<dbReference type="Proteomes" id="UP000663829">
    <property type="component" value="Unassembled WGS sequence"/>
</dbReference>
<proteinExistence type="inferred from homology"/>
<dbReference type="Proteomes" id="UP000681722">
    <property type="component" value="Unassembled WGS sequence"/>
</dbReference>
<evidence type="ECO:0000256" key="3">
    <source>
        <dbReference type="ARBA" id="ARBA00022692"/>
    </source>
</evidence>
<dbReference type="OrthoDB" id="5963193at2759"/>
<dbReference type="PANTHER" id="PTHR10383:SF9">
    <property type="entry name" value="SERINE INCORPORATOR, ISOFORM F"/>
    <property type="match status" value="1"/>
</dbReference>
<dbReference type="EMBL" id="CAJOBA010051128">
    <property type="protein sequence ID" value="CAF4241564.1"/>
    <property type="molecule type" value="Genomic_DNA"/>
</dbReference>
<name>A0A815UXB5_9BILA</name>
<evidence type="ECO:0000313" key="10">
    <source>
        <dbReference type="EMBL" id="CAF4381342.1"/>
    </source>
</evidence>
<keyword evidence="5 6" id="KW-0472">Membrane</keyword>
<evidence type="ECO:0000313" key="11">
    <source>
        <dbReference type="Proteomes" id="UP000663829"/>
    </source>
</evidence>
<evidence type="ECO:0000256" key="6">
    <source>
        <dbReference type="SAM" id="Phobius"/>
    </source>
</evidence>
<comment type="caution">
    <text evidence="8">The sequence shown here is derived from an EMBL/GenBank/DDBJ whole genome shotgun (WGS) entry which is preliminary data.</text>
</comment>
<evidence type="ECO:0000256" key="5">
    <source>
        <dbReference type="ARBA" id="ARBA00023136"/>
    </source>
</evidence>
<organism evidence="8 11">
    <name type="scientific">Didymodactylos carnosus</name>
    <dbReference type="NCBI Taxonomy" id="1234261"/>
    <lineage>
        <taxon>Eukaryota</taxon>
        <taxon>Metazoa</taxon>
        <taxon>Spiralia</taxon>
        <taxon>Gnathifera</taxon>
        <taxon>Rotifera</taxon>
        <taxon>Eurotatoria</taxon>
        <taxon>Bdelloidea</taxon>
        <taxon>Philodinida</taxon>
        <taxon>Philodinidae</taxon>
        <taxon>Didymodactylos</taxon>
    </lineage>
</organism>
<dbReference type="AlphaFoldDB" id="A0A815UXB5"/>
<feature type="transmembrane region" description="Helical" evidence="6">
    <location>
        <begin position="20"/>
        <end position="44"/>
    </location>
</feature>
<feature type="transmembrane region" description="Helical" evidence="6">
    <location>
        <begin position="95"/>
        <end position="116"/>
    </location>
</feature>
<dbReference type="EMBL" id="CAJNOQ010023973">
    <property type="protein sequence ID" value="CAF1522200.1"/>
    <property type="molecule type" value="Genomic_DNA"/>
</dbReference>
<evidence type="ECO:0000313" key="7">
    <source>
        <dbReference type="EMBL" id="CAF1446301.1"/>
    </source>
</evidence>
<dbReference type="EMBL" id="CAJNOK010029313">
    <property type="protein sequence ID" value="CAF1446301.1"/>
    <property type="molecule type" value="Genomic_DNA"/>
</dbReference>
<accession>A0A815UXB5</accession>
<evidence type="ECO:0000313" key="9">
    <source>
        <dbReference type="EMBL" id="CAF4241564.1"/>
    </source>
</evidence>
<dbReference type="PANTHER" id="PTHR10383">
    <property type="entry name" value="SERINE INCORPORATOR"/>
    <property type="match status" value="1"/>
</dbReference>
<evidence type="ECO:0000256" key="4">
    <source>
        <dbReference type="ARBA" id="ARBA00022989"/>
    </source>
</evidence>
<keyword evidence="4 6" id="KW-1133">Transmembrane helix</keyword>
<evidence type="ECO:0000313" key="8">
    <source>
        <dbReference type="EMBL" id="CAF1522200.1"/>
    </source>
</evidence>
<feature type="transmembrane region" description="Helical" evidence="6">
    <location>
        <begin position="184"/>
        <end position="201"/>
    </location>
</feature>
<dbReference type="GO" id="GO:0016020">
    <property type="term" value="C:membrane"/>
    <property type="evidence" value="ECO:0007669"/>
    <property type="project" value="UniProtKB-SubCell"/>
</dbReference>
<keyword evidence="3 6" id="KW-0812">Transmembrane</keyword>
<feature type="transmembrane region" description="Helical" evidence="6">
    <location>
        <begin position="64"/>
        <end position="88"/>
    </location>
</feature>
<sequence>MEVAFIFFYKRFHILIQPTYYLGLLLSPLFILIQVTYTIDFGYIWGSNWLDKYENQDSKKHAVAYIVCMILFYCLALSGIILLFIFYTDKEQCQLNILFISLHLVFCIFSSIISILPCVKNHNPASDVFQSSIISFLITFNLWSALNSYSQNQCRPRLISIATIYQFSLSIPNNIKFLPVGDPIYIVGIVLCLLTILYCLYRNDCKRYTRMVSENTNAAEVLATEEVQTDDEEVLIDTELQENNSTINHDFYVYLVLACGTIYVMMLMTNWSKPLSDNETFHYHNASYWVKIVSSWLCHLLYIWSCIAPTVLQNRYFY</sequence>
<feature type="transmembrane region" description="Helical" evidence="6">
    <location>
        <begin position="288"/>
        <end position="312"/>
    </location>
</feature>